<evidence type="ECO:0000313" key="5">
    <source>
        <dbReference type="Proteomes" id="UP000799766"/>
    </source>
</evidence>
<dbReference type="Proteomes" id="UP000799766">
    <property type="component" value="Unassembled WGS sequence"/>
</dbReference>
<keyword evidence="5" id="KW-1185">Reference proteome</keyword>
<reference evidence="4" key="1">
    <citation type="journal article" date="2020" name="Stud. Mycol.">
        <title>101 Dothideomycetes genomes: a test case for predicting lifestyles and emergence of pathogens.</title>
        <authorList>
            <person name="Haridas S."/>
            <person name="Albert R."/>
            <person name="Binder M."/>
            <person name="Bloem J."/>
            <person name="Labutti K."/>
            <person name="Salamov A."/>
            <person name="Andreopoulos B."/>
            <person name="Baker S."/>
            <person name="Barry K."/>
            <person name="Bills G."/>
            <person name="Bluhm B."/>
            <person name="Cannon C."/>
            <person name="Castanera R."/>
            <person name="Culley D."/>
            <person name="Daum C."/>
            <person name="Ezra D."/>
            <person name="Gonzalez J."/>
            <person name="Henrissat B."/>
            <person name="Kuo A."/>
            <person name="Liang C."/>
            <person name="Lipzen A."/>
            <person name="Lutzoni F."/>
            <person name="Magnuson J."/>
            <person name="Mondo S."/>
            <person name="Nolan M."/>
            <person name="Ohm R."/>
            <person name="Pangilinan J."/>
            <person name="Park H.-J."/>
            <person name="Ramirez L."/>
            <person name="Alfaro M."/>
            <person name="Sun H."/>
            <person name="Tritt A."/>
            <person name="Yoshinaga Y."/>
            <person name="Zwiers L.-H."/>
            <person name="Turgeon B."/>
            <person name="Goodwin S."/>
            <person name="Spatafora J."/>
            <person name="Crous P."/>
            <person name="Grigoriev I."/>
        </authorList>
    </citation>
    <scope>NUCLEOTIDE SEQUENCE</scope>
    <source>
        <strain evidence="4">ATCC 16933</strain>
    </source>
</reference>
<feature type="compositionally biased region" description="Polar residues" evidence="2">
    <location>
        <begin position="125"/>
        <end position="140"/>
    </location>
</feature>
<feature type="compositionally biased region" description="Low complexity" evidence="2">
    <location>
        <begin position="435"/>
        <end position="452"/>
    </location>
</feature>
<dbReference type="AlphaFoldDB" id="A0A6A6NZS4"/>
<gene>
    <name evidence="4" type="ORF">BDY21DRAFT_372042</name>
</gene>
<evidence type="ECO:0000259" key="3">
    <source>
        <dbReference type="Pfam" id="PF11500"/>
    </source>
</evidence>
<feature type="region of interest" description="Disordered" evidence="2">
    <location>
        <begin position="16"/>
        <end position="37"/>
    </location>
</feature>
<dbReference type="InterPro" id="IPR021589">
    <property type="entry name" value="Cut12"/>
</dbReference>
<feature type="compositionally biased region" description="Basic and acidic residues" evidence="2">
    <location>
        <begin position="161"/>
        <end position="173"/>
    </location>
</feature>
<feature type="compositionally biased region" description="Low complexity" evidence="2">
    <location>
        <begin position="626"/>
        <end position="659"/>
    </location>
</feature>
<feature type="compositionally biased region" description="Basic residues" evidence="2">
    <location>
        <begin position="686"/>
        <end position="702"/>
    </location>
</feature>
<feature type="compositionally biased region" description="Polar residues" evidence="2">
    <location>
        <begin position="421"/>
        <end position="434"/>
    </location>
</feature>
<feature type="compositionally biased region" description="Polar residues" evidence="2">
    <location>
        <begin position="606"/>
        <end position="625"/>
    </location>
</feature>
<organism evidence="4 5">
    <name type="scientific">Lineolata rhizophorae</name>
    <dbReference type="NCBI Taxonomy" id="578093"/>
    <lineage>
        <taxon>Eukaryota</taxon>
        <taxon>Fungi</taxon>
        <taxon>Dikarya</taxon>
        <taxon>Ascomycota</taxon>
        <taxon>Pezizomycotina</taxon>
        <taxon>Dothideomycetes</taxon>
        <taxon>Dothideomycetes incertae sedis</taxon>
        <taxon>Lineolatales</taxon>
        <taxon>Lineolataceae</taxon>
        <taxon>Lineolata</taxon>
    </lineage>
</organism>
<sequence length="787" mass="84444">MLSWLTGPRITNVAEDLQAPDDLVGPEPSYVEPPDTPAPVFAVRAFKHAIWGTPPPPTHFDLSVEEKKRRSNESARSMKVDNREKLDKNKPSSDTTVPNIAKNKIENTQQSSQTTSQPTQRRSSDSAAVAQQPSGTSPTKQAPAGILMTPGTGATRRKTVKFGEHVVDNEGKRKSGIPSNVPGKFPSPWTPKVGSGASTNEDKGNSKTKGTAHSSSNKLNAALQDAARETATGNNAQDFAPPTKRRSEVDAIAVALSSPGAKPTKSRDDADLTIDVLEPRSESGRYWKAQLESYAERSEREIRKLIAKHQLAKEYAKKKDGEAVELRAKVEKLEAEKKRARGREKTTEEQVRDLRERLRAVMGENAGLVGEVSGLKRRVADLEGKSNCVESTGEARNAGATSSRDTGSSRPPSSVVAPMATTITPPSSTEQCQQSSSAPSSLSSRPRRSTTPEIEPPPRHSSTNSGAATTVPDPANKPTHNPTPNRFSTGAPSRSYARRSTLTGPSPRPRRMTSSPDMRRRGRREIVGDGDVALGPAPLALHKSQSMRSPLLRAREGRDGKENTRPEDAGQAREARDREKEKEKERDSNRLPGASMLARDTPDPWSFQTRQHPHQRSSSPFDQYPSSAGASARKSAASAATSAAAPGNRPPSRSSARSAQPLRGAASHQELQQRAAPPAPAPPHGFPHHHHHHPGHQHRRRQSISQAPAAASAGGGASSAVTDGAPMHMPAPAPPSGRGEGARSGVHARDFGLRGMPRSGDEAGMSAEAFARAQERIAMRRAAGRVR</sequence>
<dbReference type="EMBL" id="MU001681">
    <property type="protein sequence ID" value="KAF2457255.1"/>
    <property type="molecule type" value="Genomic_DNA"/>
</dbReference>
<evidence type="ECO:0000256" key="2">
    <source>
        <dbReference type="SAM" id="MobiDB-lite"/>
    </source>
</evidence>
<feature type="compositionally biased region" description="Polar residues" evidence="2">
    <location>
        <begin position="478"/>
        <end position="504"/>
    </location>
</feature>
<feature type="compositionally biased region" description="Low complexity" evidence="2">
    <location>
        <begin position="108"/>
        <end position="121"/>
    </location>
</feature>
<feature type="region of interest" description="Disordered" evidence="2">
    <location>
        <begin position="372"/>
        <end position="763"/>
    </location>
</feature>
<name>A0A6A6NZS4_9PEZI</name>
<feature type="domain" description="Spindle pole body-associated protein cut12" evidence="3">
    <location>
        <begin position="215"/>
        <end position="349"/>
    </location>
</feature>
<feature type="region of interest" description="Disordered" evidence="2">
    <location>
        <begin position="52"/>
        <end position="247"/>
    </location>
</feature>
<feature type="compositionally biased region" description="Polar residues" evidence="2">
    <location>
        <begin position="399"/>
        <end position="412"/>
    </location>
</feature>
<feature type="compositionally biased region" description="Basic and acidic residues" evidence="2">
    <location>
        <begin position="62"/>
        <end position="91"/>
    </location>
</feature>
<protein>
    <submittedName>
        <fullName evidence="4">Spindle pole body formation-associated protein-domain-containing protein</fullName>
    </submittedName>
</protein>
<keyword evidence="1" id="KW-0175">Coiled coil</keyword>
<feature type="coiled-coil region" evidence="1">
    <location>
        <begin position="288"/>
        <end position="364"/>
    </location>
</feature>
<feature type="compositionally biased region" description="Basic and acidic residues" evidence="2">
    <location>
        <begin position="553"/>
        <end position="589"/>
    </location>
</feature>
<dbReference type="OrthoDB" id="5383703at2759"/>
<accession>A0A6A6NZS4</accession>
<proteinExistence type="predicted"/>
<evidence type="ECO:0000256" key="1">
    <source>
        <dbReference type="SAM" id="Coils"/>
    </source>
</evidence>
<feature type="region of interest" description="Disordered" evidence="2">
    <location>
        <begin position="255"/>
        <end position="274"/>
    </location>
</feature>
<dbReference type="Pfam" id="PF11500">
    <property type="entry name" value="Cut12"/>
    <property type="match status" value="1"/>
</dbReference>
<feature type="compositionally biased region" description="Polar residues" evidence="2">
    <location>
        <begin position="207"/>
        <end position="219"/>
    </location>
</feature>
<evidence type="ECO:0000313" key="4">
    <source>
        <dbReference type="EMBL" id="KAF2457255.1"/>
    </source>
</evidence>